<gene>
    <name evidence="2" type="ORF">TSUD_284380</name>
</gene>
<keyword evidence="1" id="KW-0472">Membrane</keyword>
<evidence type="ECO:0000313" key="3">
    <source>
        <dbReference type="Proteomes" id="UP000242715"/>
    </source>
</evidence>
<keyword evidence="1" id="KW-0812">Transmembrane</keyword>
<dbReference type="Proteomes" id="UP000242715">
    <property type="component" value="Unassembled WGS sequence"/>
</dbReference>
<sequence length="78" mass="9294">MKGSFGVMYGVAAVWFRVYWIQLWNYAKVHRSRRFMHKWRFMLFVCVYWVLNMKGSFDAMDGVAVVWFSLESTGLNLA</sequence>
<proteinExistence type="predicted"/>
<protein>
    <submittedName>
        <fullName evidence="2">Uncharacterized protein</fullName>
    </submittedName>
</protein>
<reference evidence="3" key="1">
    <citation type="journal article" date="2017" name="Front. Plant Sci.">
        <title>Climate Clever Clovers: New Paradigm to Reduce the Environmental Footprint of Ruminants by Breeding Low Methanogenic Forages Utilizing Haplotype Variation.</title>
        <authorList>
            <person name="Kaur P."/>
            <person name="Appels R."/>
            <person name="Bayer P.E."/>
            <person name="Keeble-Gagnere G."/>
            <person name="Wang J."/>
            <person name="Hirakawa H."/>
            <person name="Shirasawa K."/>
            <person name="Vercoe P."/>
            <person name="Stefanova K."/>
            <person name="Durmic Z."/>
            <person name="Nichols P."/>
            <person name="Revell C."/>
            <person name="Isobe S.N."/>
            <person name="Edwards D."/>
            <person name="Erskine W."/>
        </authorList>
    </citation>
    <scope>NUCLEOTIDE SEQUENCE [LARGE SCALE GENOMIC DNA]</scope>
    <source>
        <strain evidence="3">cv. Daliak</strain>
    </source>
</reference>
<feature type="transmembrane region" description="Helical" evidence="1">
    <location>
        <begin position="6"/>
        <end position="27"/>
    </location>
</feature>
<evidence type="ECO:0000313" key="2">
    <source>
        <dbReference type="EMBL" id="GAU41068.1"/>
    </source>
</evidence>
<name>A0A2Z6N894_TRISU</name>
<dbReference type="EMBL" id="DF973843">
    <property type="protein sequence ID" value="GAU41068.1"/>
    <property type="molecule type" value="Genomic_DNA"/>
</dbReference>
<organism evidence="2 3">
    <name type="scientific">Trifolium subterraneum</name>
    <name type="common">Subterranean clover</name>
    <dbReference type="NCBI Taxonomy" id="3900"/>
    <lineage>
        <taxon>Eukaryota</taxon>
        <taxon>Viridiplantae</taxon>
        <taxon>Streptophyta</taxon>
        <taxon>Embryophyta</taxon>
        <taxon>Tracheophyta</taxon>
        <taxon>Spermatophyta</taxon>
        <taxon>Magnoliopsida</taxon>
        <taxon>eudicotyledons</taxon>
        <taxon>Gunneridae</taxon>
        <taxon>Pentapetalae</taxon>
        <taxon>rosids</taxon>
        <taxon>fabids</taxon>
        <taxon>Fabales</taxon>
        <taxon>Fabaceae</taxon>
        <taxon>Papilionoideae</taxon>
        <taxon>50 kb inversion clade</taxon>
        <taxon>NPAAA clade</taxon>
        <taxon>Hologalegina</taxon>
        <taxon>IRL clade</taxon>
        <taxon>Trifolieae</taxon>
        <taxon>Trifolium</taxon>
    </lineage>
</organism>
<keyword evidence="1" id="KW-1133">Transmembrane helix</keyword>
<dbReference type="AlphaFoldDB" id="A0A2Z6N894"/>
<accession>A0A2Z6N894</accession>
<evidence type="ECO:0000256" key="1">
    <source>
        <dbReference type="SAM" id="Phobius"/>
    </source>
</evidence>
<keyword evidence="3" id="KW-1185">Reference proteome</keyword>